<dbReference type="AlphaFoldDB" id="A0AAD7VNC7"/>
<sequence length="280" mass="30691">MLFSFLMTLGLICDNLPKADVAVKFLQAKKFQKVRIFNPNPDVLNALRGSNIQVMVGVPDQDLEKLSSDPALATEWVKTNIIPYTPVVTFTYISVGNEIITGPIGQYALGAMKNLDAALKAANIGAKVSTSLAFQTLGTTYPPSSDPNNVRLDYALFTSTDTVVTDGQYHYNNLFDAQLDALFVAMEKAGGQNVDVVVSETGWPTAGNGDIATNSNAQTYVSRLMQHVTSGAGTPRRPNRHFETYVFALFNENQKQGVTEQNFGLFYPNMTEVYHVDFPN</sequence>
<protein>
    <recommendedName>
        <fullName evidence="3">glucan endo-1,3-beta-D-glucosidase</fullName>
        <ecNumber evidence="3">3.2.1.39</ecNumber>
    </recommendedName>
    <alternativeName>
        <fullName evidence="6">(1-&gt;3)-beta-glucan endohydrolase</fullName>
    </alternativeName>
    <alternativeName>
        <fullName evidence="7">Beta-1,3-endoglucanase</fullName>
    </alternativeName>
</protein>
<accession>A0AAD7VNC7</accession>
<dbReference type="Proteomes" id="UP001163823">
    <property type="component" value="Chromosome 1"/>
</dbReference>
<dbReference type="SUPFAM" id="SSF51445">
    <property type="entry name" value="(Trans)glycosidases"/>
    <property type="match status" value="1"/>
</dbReference>
<dbReference type="Gene3D" id="3.20.20.80">
    <property type="entry name" value="Glycosidases"/>
    <property type="match status" value="2"/>
</dbReference>
<dbReference type="EMBL" id="JARAOO010000001">
    <property type="protein sequence ID" value="KAJ7981848.1"/>
    <property type="molecule type" value="Genomic_DNA"/>
</dbReference>
<evidence type="ECO:0000313" key="10">
    <source>
        <dbReference type="EMBL" id="KAJ7981848.1"/>
    </source>
</evidence>
<evidence type="ECO:0000313" key="11">
    <source>
        <dbReference type="Proteomes" id="UP001163823"/>
    </source>
</evidence>
<dbReference type="GO" id="GO:0005975">
    <property type="term" value="P:carbohydrate metabolic process"/>
    <property type="evidence" value="ECO:0007669"/>
    <property type="project" value="InterPro"/>
</dbReference>
<proteinExistence type="inferred from homology"/>
<evidence type="ECO:0000256" key="7">
    <source>
        <dbReference type="ARBA" id="ARBA00033417"/>
    </source>
</evidence>
<keyword evidence="4 9" id="KW-0378">Hydrolase</keyword>
<dbReference type="KEGG" id="qsa:O6P43_001057"/>
<evidence type="ECO:0000256" key="8">
    <source>
        <dbReference type="RuleBase" id="RU004335"/>
    </source>
</evidence>
<dbReference type="InterPro" id="IPR017853">
    <property type="entry name" value="GH"/>
</dbReference>
<keyword evidence="5 9" id="KW-0326">Glycosidase</keyword>
<dbReference type="InterPro" id="IPR000490">
    <property type="entry name" value="Glyco_hydro_17"/>
</dbReference>
<organism evidence="10 11">
    <name type="scientific">Quillaja saponaria</name>
    <name type="common">Soap bark tree</name>
    <dbReference type="NCBI Taxonomy" id="32244"/>
    <lineage>
        <taxon>Eukaryota</taxon>
        <taxon>Viridiplantae</taxon>
        <taxon>Streptophyta</taxon>
        <taxon>Embryophyta</taxon>
        <taxon>Tracheophyta</taxon>
        <taxon>Spermatophyta</taxon>
        <taxon>Magnoliopsida</taxon>
        <taxon>eudicotyledons</taxon>
        <taxon>Gunneridae</taxon>
        <taxon>Pentapetalae</taxon>
        <taxon>rosids</taxon>
        <taxon>fabids</taxon>
        <taxon>Fabales</taxon>
        <taxon>Quillajaceae</taxon>
        <taxon>Quillaja</taxon>
    </lineage>
</organism>
<dbReference type="PROSITE" id="PS00587">
    <property type="entry name" value="GLYCOSYL_HYDROL_F17"/>
    <property type="match status" value="1"/>
</dbReference>
<dbReference type="GO" id="GO:0042973">
    <property type="term" value="F:glucan endo-1,3-beta-D-glucosidase activity"/>
    <property type="evidence" value="ECO:0007669"/>
    <property type="project" value="UniProtKB-EC"/>
</dbReference>
<evidence type="ECO:0000256" key="5">
    <source>
        <dbReference type="ARBA" id="ARBA00023295"/>
    </source>
</evidence>
<dbReference type="EC" id="3.2.1.39" evidence="3"/>
<keyword evidence="11" id="KW-1185">Reference proteome</keyword>
<reference evidence="10 11" key="1">
    <citation type="journal article" date="2023" name="Science">
        <title>Elucidation of the pathway for biosynthesis of saponin adjuvants from the soapbark tree.</title>
        <authorList>
            <person name="Reed J."/>
            <person name="Orme A."/>
            <person name="El-Demerdash A."/>
            <person name="Owen C."/>
            <person name="Martin L.B.B."/>
            <person name="Misra R.C."/>
            <person name="Kikuchi S."/>
            <person name="Rejzek M."/>
            <person name="Martin A.C."/>
            <person name="Harkess A."/>
            <person name="Leebens-Mack J."/>
            <person name="Louveau T."/>
            <person name="Stephenson M.J."/>
            <person name="Osbourn A."/>
        </authorList>
    </citation>
    <scope>NUCLEOTIDE SEQUENCE [LARGE SCALE GENOMIC DNA]</scope>
    <source>
        <strain evidence="10">S10</strain>
    </source>
</reference>
<evidence type="ECO:0000256" key="6">
    <source>
        <dbReference type="ARBA" id="ARBA00033335"/>
    </source>
</evidence>
<evidence type="ECO:0000256" key="3">
    <source>
        <dbReference type="ARBA" id="ARBA00012780"/>
    </source>
</evidence>
<dbReference type="Pfam" id="PF00332">
    <property type="entry name" value="Glyco_hydro_17"/>
    <property type="match status" value="2"/>
</dbReference>
<name>A0AAD7VNC7_QUISA</name>
<evidence type="ECO:0000256" key="2">
    <source>
        <dbReference type="ARBA" id="ARBA00008773"/>
    </source>
</evidence>
<dbReference type="InterPro" id="IPR044965">
    <property type="entry name" value="Glyco_hydro_17_plant"/>
</dbReference>
<comment type="similarity">
    <text evidence="2 8">Belongs to the glycosyl hydrolase 17 family.</text>
</comment>
<evidence type="ECO:0000256" key="9">
    <source>
        <dbReference type="RuleBase" id="RU004336"/>
    </source>
</evidence>
<evidence type="ECO:0000256" key="1">
    <source>
        <dbReference type="ARBA" id="ARBA00000382"/>
    </source>
</evidence>
<gene>
    <name evidence="10" type="ORF">O6P43_001057</name>
</gene>
<evidence type="ECO:0000256" key="4">
    <source>
        <dbReference type="ARBA" id="ARBA00022801"/>
    </source>
</evidence>
<comment type="catalytic activity">
    <reaction evidence="1">
        <text>Hydrolysis of (1-&gt;3)-beta-D-glucosidic linkages in (1-&gt;3)-beta-D-glucans.</text>
        <dbReference type="EC" id="3.2.1.39"/>
    </reaction>
</comment>
<dbReference type="PANTHER" id="PTHR32227">
    <property type="entry name" value="GLUCAN ENDO-1,3-BETA-GLUCOSIDASE BG1-RELATED-RELATED"/>
    <property type="match status" value="1"/>
</dbReference>
<comment type="caution">
    <text evidence="10">The sequence shown here is derived from an EMBL/GenBank/DDBJ whole genome shotgun (WGS) entry which is preliminary data.</text>
</comment>